<accession>A0A068SW82</accession>
<evidence type="ECO:0000313" key="2">
    <source>
        <dbReference type="Proteomes" id="UP000028181"/>
    </source>
</evidence>
<name>A0A068SW82_NEOGA</name>
<protein>
    <submittedName>
        <fullName evidence="1">Uncharacterized protein</fullName>
    </submittedName>
</protein>
<sequence length="58" mass="6434">MKNWGNTTHLARECDMGRQPPLVAFATELWRYAAPFSLLYCIETDAPAPPVAFPPSLA</sequence>
<dbReference type="AlphaFoldDB" id="A0A068SW82"/>
<reference evidence="2" key="1">
    <citation type="journal article" date="2014" name="BMC Genomics">
        <title>Genome sequencing of two Neorhizobium galegae strains reveals a noeT gene responsible for the unusual acetylation of the nodulation factors.</title>
        <authorList>
            <person name="Osterman J."/>
            <person name="Marsh J."/>
            <person name="Laine P.K."/>
            <person name="Zeng Z."/>
            <person name="Alatalo E."/>
            <person name="Sullivan J.T."/>
            <person name="Young J.P."/>
            <person name="Thomas-Oates J."/>
            <person name="Paulin L."/>
            <person name="Lindstrom K."/>
        </authorList>
    </citation>
    <scope>NUCLEOTIDE SEQUENCE [LARGE SCALE GENOMIC DNA]</scope>
    <source>
        <strain evidence="2">HAMBI 540</strain>
    </source>
</reference>
<dbReference type="HOGENOM" id="CLU_2974761_0_0_5"/>
<organism evidence="1 2">
    <name type="scientific">Neorhizobium galegae bv. orientalis str. HAMBI 540</name>
    <dbReference type="NCBI Taxonomy" id="1028800"/>
    <lineage>
        <taxon>Bacteria</taxon>
        <taxon>Pseudomonadati</taxon>
        <taxon>Pseudomonadota</taxon>
        <taxon>Alphaproteobacteria</taxon>
        <taxon>Hyphomicrobiales</taxon>
        <taxon>Rhizobiaceae</taxon>
        <taxon>Rhizobium/Agrobacterium group</taxon>
        <taxon>Neorhizobium</taxon>
    </lineage>
</organism>
<dbReference type="PATRIC" id="fig|1028800.3.peg.3224"/>
<dbReference type="Proteomes" id="UP000028181">
    <property type="component" value="Chromosome I"/>
</dbReference>
<evidence type="ECO:0000313" key="1">
    <source>
        <dbReference type="EMBL" id="CDN49340.1"/>
    </source>
</evidence>
<proteinExistence type="predicted"/>
<gene>
    <name evidence="1" type="ORF">RG540_CH31760</name>
</gene>
<dbReference type="KEGG" id="ngg:RG540_CH31760"/>
<keyword evidence="2" id="KW-1185">Reference proteome</keyword>
<dbReference type="EMBL" id="HG938353">
    <property type="protein sequence ID" value="CDN49340.1"/>
    <property type="molecule type" value="Genomic_DNA"/>
</dbReference>